<feature type="compositionally biased region" description="Acidic residues" evidence="8">
    <location>
        <begin position="193"/>
        <end position="208"/>
    </location>
</feature>
<dbReference type="PROSITE" id="PS50966">
    <property type="entry name" value="ZF_SWIM"/>
    <property type="match status" value="1"/>
</dbReference>
<feature type="domain" description="SWIM-type" evidence="9">
    <location>
        <begin position="672"/>
        <end position="714"/>
    </location>
</feature>
<feature type="region of interest" description="Disordered" evidence="8">
    <location>
        <begin position="153"/>
        <end position="208"/>
    </location>
</feature>
<dbReference type="PANTHER" id="PTHR31973:SF190">
    <property type="entry name" value="MULE TRANSPOSASE DOMAIN-CONTAINING PROTEIN"/>
    <property type="match status" value="1"/>
</dbReference>
<evidence type="ECO:0000259" key="9">
    <source>
        <dbReference type="PROSITE" id="PS50966"/>
    </source>
</evidence>
<gene>
    <name evidence="10" type="ORF">OSB04_021456</name>
</gene>
<evidence type="ECO:0000313" key="11">
    <source>
        <dbReference type="Proteomes" id="UP001172457"/>
    </source>
</evidence>
<dbReference type="InterPro" id="IPR001207">
    <property type="entry name" value="Transposase_mutator"/>
</dbReference>
<proteinExistence type="predicted"/>
<evidence type="ECO:0000256" key="1">
    <source>
        <dbReference type="ARBA" id="ARBA00022578"/>
    </source>
</evidence>
<dbReference type="SMART" id="SM00575">
    <property type="entry name" value="ZnF_PMZ"/>
    <property type="match status" value="1"/>
</dbReference>
<keyword evidence="6" id="KW-0233">DNA recombination</keyword>
<dbReference type="AlphaFoldDB" id="A0AA38T1Y1"/>
<evidence type="ECO:0000256" key="8">
    <source>
        <dbReference type="SAM" id="MobiDB-lite"/>
    </source>
</evidence>
<feature type="compositionally biased region" description="Basic and acidic residues" evidence="8">
    <location>
        <begin position="161"/>
        <end position="174"/>
    </location>
</feature>
<dbReference type="GO" id="GO:0003677">
    <property type="term" value="F:DNA binding"/>
    <property type="evidence" value="ECO:0007669"/>
    <property type="project" value="UniProtKB-KW"/>
</dbReference>
<dbReference type="PANTHER" id="PTHR31973">
    <property type="entry name" value="POLYPROTEIN, PUTATIVE-RELATED"/>
    <property type="match status" value="1"/>
</dbReference>
<name>A0AA38T1Y1_9ASTR</name>
<comment type="caution">
    <text evidence="10">The sequence shown here is derived from an EMBL/GenBank/DDBJ whole genome shotgun (WGS) entry which is preliminary data.</text>
</comment>
<evidence type="ECO:0000313" key="10">
    <source>
        <dbReference type="EMBL" id="KAJ9548913.1"/>
    </source>
</evidence>
<evidence type="ECO:0000256" key="6">
    <source>
        <dbReference type="ARBA" id="ARBA00023172"/>
    </source>
</evidence>
<evidence type="ECO:0000256" key="4">
    <source>
        <dbReference type="ARBA" id="ARBA00022833"/>
    </source>
</evidence>
<dbReference type="GO" id="GO:0006313">
    <property type="term" value="P:DNA transposition"/>
    <property type="evidence" value="ECO:0007669"/>
    <property type="project" value="InterPro"/>
</dbReference>
<accession>A0AA38T1Y1</accession>
<reference evidence="10" key="1">
    <citation type="submission" date="2023-03" db="EMBL/GenBank/DDBJ databases">
        <title>Chromosome-scale reference genome and RAD-based genetic map of yellow starthistle (Centaurea solstitialis) reveal putative structural variation and QTLs associated with invader traits.</title>
        <authorList>
            <person name="Reatini B."/>
            <person name="Cang F.A."/>
            <person name="Jiang Q."/>
            <person name="Mckibben M.T.W."/>
            <person name="Barker M.S."/>
            <person name="Rieseberg L.H."/>
            <person name="Dlugosch K.M."/>
        </authorList>
    </citation>
    <scope>NUCLEOTIDE SEQUENCE</scope>
    <source>
        <strain evidence="10">CAN-66</strain>
        <tissue evidence="10">Leaf</tissue>
    </source>
</reference>
<keyword evidence="5" id="KW-0238">DNA-binding</keyword>
<dbReference type="InterPro" id="IPR018289">
    <property type="entry name" value="MULE_transposase_dom"/>
</dbReference>
<protein>
    <recommendedName>
        <fullName evidence="9">SWIM-type domain-containing protein</fullName>
    </recommendedName>
</protein>
<evidence type="ECO:0000256" key="5">
    <source>
        <dbReference type="ARBA" id="ARBA00023125"/>
    </source>
</evidence>
<evidence type="ECO:0000256" key="2">
    <source>
        <dbReference type="ARBA" id="ARBA00022723"/>
    </source>
</evidence>
<dbReference type="Proteomes" id="UP001172457">
    <property type="component" value="Chromosome 5"/>
</dbReference>
<sequence length="824" mass="93590">MREQPPVTTNCGVAGGGVRWSWWFGRLTAAVPPQIRGYTATGTTRGKVARPPTVLPANKTDSGFALFENILWSPEPKKVIIEELPDEPSTDDVGSSRCRKRLCLEWDYKEDETNKGVEGLEDVATNEIGNDVEGLEHFASHDIDKDALDDFDPFFGQTYNAEKEGNEGAEKEGNEGAEQEGSEGDEGERSEGDEGDTEGDGDDSDYIGDEEDIDYMAEVDMTSFNENVDWEAEWMGNEGDKEEVEYEAENPMDFDDNESDSSGSLESSRKKELRKLKKMHEKKEDIVGAAFNFYVGQIFGTKEEIKKMITMYSLHACRDIRLIKNDKTRLRAKKIQKRFQISVSSQQVFRAKKMASKRLRGDYEQQYLLLRDYLVELQRSNPGTTVKLEMEIEPNPHTTTRKFKRVYICLGALKQGFKALGRDLLGLDGCFMKGMYPGQVLTAVGVDPNHGIYPLAYAIVEGETTNSWSWFLELLGDDLDLEANSNFTFISDRQKGIIPAIAKVFPSAEHRFCYRHILENMKLKWKGKAYNDLLWRCAAATTVPQFHAEMEQVRKFNVDAYNWLKQIPPHHWSRSHFTGLFIPKLFTGRAKCDVLLNNMCEVFNKQLVDGRDKPIITALEYIREYLMRRLVLVQKVIDKSQGPLTPTIAKMLGKIKEEASQLVVTWNGSTEYQVNGAWGDQCCVNLEAKFCACRRWELTGIPCKHAVAAIWFSAANGGTVALPENWVHPHYHLQTWKMMYQFKINPTNGRLLWPKSDYPIKIMPPKHHKQIGRPKKSRRKTAEELSQPLVKGSKLLKIGKAMTCRICHKQGHNARTCKGKGTPS</sequence>
<keyword evidence="4" id="KW-0862">Zinc</keyword>
<dbReference type="GO" id="GO:0008270">
    <property type="term" value="F:zinc ion binding"/>
    <property type="evidence" value="ECO:0007669"/>
    <property type="project" value="UniProtKB-KW"/>
</dbReference>
<dbReference type="Pfam" id="PF04434">
    <property type="entry name" value="SWIM"/>
    <property type="match status" value="1"/>
</dbReference>
<feature type="compositionally biased region" description="Acidic residues" evidence="8">
    <location>
        <begin position="175"/>
        <end position="186"/>
    </location>
</feature>
<evidence type="ECO:0000256" key="3">
    <source>
        <dbReference type="ARBA" id="ARBA00022771"/>
    </source>
</evidence>
<organism evidence="10 11">
    <name type="scientific">Centaurea solstitialis</name>
    <name type="common">yellow star-thistle</name>
    <dbReference type="NCBI Taxonomy" id="347529"/>
    <lineage>
        <taxon>Eukaryota</taxon>
        <taxon>Viridiplantae</taxon>
        <taxon>Streptophyta</taxon>
        <taxon>Embryophyta</taxon>
        <taxon>Tracheophyta</taxon>
        <taxon>Spermatophyta</taxon>
        <taxon>Magnoliopsida</taxon>
        <taxon>eudicotyledons</taxon>
        <taxon>Gunneridae</taxon>
        <taxon>Pentapetalae</taxon>
        <taxon>asterids</taxon>
        <taxon>campanulids</taxon>
        <taxon>Asterales</taxon>
        <taxon>Asteraceae</taxon>
        <taxon>Carduoideae</taxon>
        <taxon>Cardueae</taxon>
        <taxon>Centaureinae</taxon>
        <taxon>Centaurea</taxon>
    </lineage>
</organism>
<keyword evidence="11" id="KW-1185">Reference proteome</keyword>
<dbReference type="InterPro" id="IPR006564">
    <property type="entry name" value="Znf_PMZ"/>
</dbReference>
<dbReference type="InterPro" id="IPR007527">
    <property type="entry name" value="Znf_SWIM"/>
</dbReference>
<dbReference type="EMBL" id="JARYMX010000005">
    <property type="protein sequence ID" value="KAJ9548913.1"/>
    <property type="molecule type" value="Genomic_DNA"/>
</dbReference>
<evidence type="ECO:0000256" key="7">
    <source>
        <dbReference type="PROSITE-ProRule" id="PRU00325"/>
    </source>
</evidence>
<feature type="region of interest" description="Disordered" evidence="8">
    <location>
        <begin position="765"/>
        <end position="787"/>
    </location>
</feature>
<dbReference type="GO" id="GO:0004803">
    <property type="term" value="F:transposase activity"/>
    <property type="evidence" value="ECO:0007669"/>
    <property type="project" value="InterPro"/>
</dbReference>
<keyword evidence="3 7" id="KW-0863">Zinc-finger</keyword>
<dbReference type="PROSITE" id="PS01007">
    <property type="entry name" value="TRANSPOSASE_MUTATOR"/>
    <property type="match status" value="1"/>
</dbReference>
<feature type="region of interest" description="Disordered" evidence="8">
    <location>
        <begin position="251"/>
        <end position="273"/>
    </location>
</feature>
<feature type="compositionally biased region" description="Basic residues" evidence="8">
    <location>
        <begin position="765"/>
        <end position="779"/>
    </location>
</feature>
<keyword evidence="2" id="KW-0479">Metal-binding</keyword>
<keyword evidence="1" id="KW-0815">Transposition</keyword>
<dbReference type="Pfam" id="PF10551">
    <property type="entry name" value="MULE"/>
    <property type="match status" value="1"/>
</dbReference>